<feature type="region of interest" description="Disordered" evidence="1">
    <location>
        <begin position="1"/>
        <end position="46"/>
    </location>
</feature>
<reference evidence="2" key="1">
    <citation type="submission" date="2020-04" db="EMBL/GenBank/DDBJ databases">
        <authorList>
            <person name="Chiriac C."/>
            <person name="Salcher M."/>
            <person name="Ghai R."/>
            <person name="Kavagutti S V."/>
        </authorList>
    </citation>
    <scope>NUCLEOTIDE SEQUENCE</scope>
</reference>
<proteinExistence type="predicted"/>
<evidence type="ECO:0000256" key="1">
    <source>
        <dbReference type="SAM" id="MobiDB-lite"/>
    </source>
</evidence>
<sequence>MDMEQEDLAVGGLEALGFPQPVAGSSRQAGQFPRPADPDEPPPVNVNDALFQEATRVLRDAGSRLSPSQVDPIYEGYRQQLARVRQAQEARARQIEQYRQTLAGQRPDPAEKWFRVAAAIGAPTRTGTFGEAFANAAGVYGQSRERERTERQTREAVAGKLAAEEASALVADETALTGLQGRIDQAEADRRAVSMDPSRRYRNVAGVGLVDLWQADGRGQPRVVVPTYDSEKLRAKIYESVTQRFRAREAAGERFASPQALEQAIQQETNTATERILGMAITGRVEEASQVLRDLQAGIVPGSPRTQPAAPAPAGSAVPTTPTTAQPTANPATPATIPPTAGWWNSALPPQIPIPSRTMSTPASEAASKAEGEAGIKRYDEIRAQADLGRTALASMPALDSKATGVAAPVAAAFGNFLASIGVPADQSRLIQSATDIRRFGAAVNNLNLATRLPQKGTQTNSDNVIISATLPAITNAPALNAAITGLMSATYQRAIDRQNFIDSLRNRGVSMMEAENRWNKLIDETPMVARINTPTGPGLATFYDYMTRARAPGSAVRSEVLRTLPANERNNPSVVDAAVEAKALEIWRKQARR</sequence>
<organism evidence="2">
    <name type="scientific">uncultured Caudovirales phage</name>
    <dbReference type="NCBI Taxonomy" id="2100421"/>
    <lineage>
        <taxon>Viruses</taxon>
        <taxon>Duplodnaviria</taxon>
        <taxon>Heunggongvirae</taxon>
        <taxon>Uroviricota</taxon>
        <taxon>Caudoviricetes</taxon>
        <taxon>Peduoviridae</taxon>
        <taxon>Maltschvirus</taxon>
        <taxon>Maltschvirus maltsch</taxon>
    </lineage>
</organism>
<accession>A0A6J5MCG8</accession>
<name>A0A6J5MCG8_9CAUD</name>
<feature type="region of interest" description="Disordered" evidence="1">
    <location>
        <begin position="302"/>
        <end position="332"/>
    </location>
</feature>
<protein>
    <submittedName>
        <fullName evidence="2">Uncharacterized protein</fullName>
    </submittedName>
</protein>
<feature type="compositionally biased region" description="Low complexity" evidence="1">
    <location>
        <begin position="306"/>
        <end position="332"/>
    </location>
</feature>
<evidence type="ECO:0000313" key="2">
    <source>
        <dbReference type="EMBL" id="CAB4142686.1"/>
    </source>
</evidence>
<gene>
    <name evidence="2" type="ORF">UFOVP435_12</name>
</gene>
<dbReference type="EMBL" id="LR796416">
    <property type="protein sequence ID" value="CAB4142686.1"/>
    <property type="molecule type" value="Genomic_DNA"/>
</dbReference>